<protein>
    <submittedName>
        <fullName evidence="1">351_t:CDS:1</fullName>
    </submittedName>
</protein>
<feature type="non-terminal residue" evidence="1">
    <location>
        <position position="1"/>
    </location>
</feature>
<keyword evidence="2" id="KW-1185">Reference proteome</keyword>
<organism evidence="1 2">
    <name type="scientific">Cetraspora pellucida</name>
    <dbReference type="NCBI Taxonomy" id="1433469"/>
    <lineage>
        <taxon>Eukaryota</taxon>
        <taxon>Fungi</taxon>
        <taxon>Fungi incertae sedis</taxon>
        <taxon>Mucoromycota</taxon>
        <taxon>Glomeromycotina</taxon>
        <taxon>Glomeromycetes</taxon>
        <taxon>Diversisporales</taxon>
        <taxon>Gigasporaceae</taxon>
        <taxon>Cetraspora</taxon>
    </lineage>
</organism>
<name>A0ACA9PJG2_9GLOM</name>
<accession>A0ACA9PJG2</accession>
<sequence>SSSRTEKKKQQPKNKNDEESHFQKAMTTTRQKMKPKTTLKSTSQSKLTQLSPLECRILNHGHKFIPIPTAKQCIDITLPENYLETISHEFESFHCYWVSAVK</sequence>
<gene>
    <name evidence="1" type="ORF">SPELUC_LOCUS11896</name>
</gene>
<comment type="caution">
    <text evidence="1">The sequence shown here is derived from an EMBL/GenBank/DDBJ whole genome shotgun (WGS) entry which is preliminary data.</text>
</comment>
<dbReference type="Proteomes" id="UP000789366">
    <property type="component" value="Unassembled WGS sequence"/>
</dbReference>
<reference evidence="1" key="1">
    <citation type="submission" date="2021-06" db="EMBL/GenBank/DDBJ databases">
        <authorList>
            <person name="Kallberg Y."/>
            <person name="Tangrot J."/>
            <person name="Rosling A."/>
        </authorList>
    </citation>
    <scope>NUCLEOTIDE SEQUENCE</scope>
    <source>
        <strain evidence="1">28 12/20/2015</strain>
    </source>
</reference>
<dbReference type="EMBL" id="CAJVPW010026428">
    <property type="protein sequence ID" value="CAG8712325.1"/>
    <property type="molecule type" value="Genomic_DNA"/>
</dbReference>
<feature type="non-terminal residue" evidence="1">
    <location>
        <position position="102"/>
    </location>
</feature>
<evidence type="ECO:0000313" key="2">
    <source>
        <dbReference type="Proteomes" id="UP000789366"/>
    </source>
</evidence>
<proteinExistence type="predicted"/>
<evidence type="ECO:0000313" key="1">
    <source>
        <dbReference type="EMBL" id="CAG8712325.1"/>
    </source>
</evidence>